<proteinExistence type="predicted"/>
<evidence type="ECO:0000313" key="2">
    <source>
        <dbReference type="EMBL" id="PON69703.1"/>
    </source>
</evidence>
<evidence type="ECO:0000256" key="1">
    <source>
        <dbReference type="SAM" id="MobiDB-lite"/>
    </source>
</evidence>
<dbReference type="Proteomes" id="UP000237000">
    <property type="component" value="Unassembled WGS sequence"/>
</dbReference>
<evidence type="ECO:0000313" key="3">
    <source>
        <dbReference type="Proteomes" id="UP000237000"/>
    </source>
</evidence>
<dbReference type="AlphaFoldDB" id="A0A2P5D8S7"/>
<accession>A0A2P5D8S7</accession>
<reference evidence="3" key="1">
    <citation type="submission" date="2016-06" db="EMBL/GenBank/DDBJ databases">
        <title>Parallel loss of symbiosis genes in relatives of nitrogen-fixing non-legume Parasponia.</title>
        <authorList>
            <person name="Van Velzen R."/>
            <person name="Holmer R."/>
            <person name="Bu F."/>
            <person name="Rutten L."/>
            <person name="Van Zeijl A."/>
            <person name="Liu W."/>
            <person name="Santuari L."/>
            <person name="Cao Q."/>
            <person name="Sharma T."/>
            <person name="Shen D."/>
            <person name="Roswanjaya Y."/>
            <person name="Wardhani T."/>
            <person name="Kalhor M.S."/>
            <person name="Jansen J."/>
            <person name="Van den Hoogen J."/>
            <person name="Gungor B."/>
            <person name="Hartog M."/>
            <person name="Hontelez J."/>
            <person name="Verver J."/>
            <person name="Yang W.-C."/>
            <person name="Schijlen E."/>
            <person name="Repin R."/>
            <person name="Schilthuizen M."/>
            <person name="Schranz E."/>
            <person name="Heidstra R."/>
            <person name="Miyata K."/>
            <person name="Fedorova E."/>
            <person name="Kohlen W."/>
            <person name="Bisseling T."/>
            <person name="Smit S."/>
            <person name="Geurts R."/>
        </authorList>
    </citation>
    <scope>NUCLEOTIDE SEQUENCE [LARGE SCALE GENOMIC DNA]</scope>
    <source>
        <strain evidence="3">cv. RG33-2</strain>
    </source>
</reference>
<feature type="region of interest" description="Disordered" evidence="1">
    <location>
        <begin position="59"/>
        <end position="84"/>
    </location>
</feature>
<organism evidence="2 3">
    <name type="scientific">Trema orientale</name>
    <name type="common">Charcoal tree</name>
    <name type="synonym">Celtis orientalis</name>
    <dbReference type="NCBI Taxonomy" id="63057"/>
    <lineage>
        <taxon>Eukaryota</taxon>
        <taxon>Viridiplantae</taxon>
        <taxon>Streptophyta</taxon>
        <taxon>Embryophyta</taxon>
        <taxon>Tracheophyta</taxon>
        <taxon>Spermatophyta</taxon>
        <taxon>Magnoliopsida</taxon>
        <taxon>eudicotyledons</taxon>
        <taxon>Gunneridae</taxon>
        <taxon>Pentapetalae</taxon>
        <taxon>rosids</taxon>
        <taxon>fabids</taxon>
        <taxon>Rosales</taxon>
        <taxon>Cannabaceae</taxon>
        <taxon>Trema</taxon>
    </lineage>
</organism>
<name>A0A2P5D8S7_TREOI</name>
<dbReference type="EMBL" id="JXTC01000287">
    <property type="protein sequence ID" value="PON69703.1"/>
    <property type="molecule type" value="Genomic_DNA"/>
</dbReference>
<keyword evidence="3" id="KW-1185">Reference proteome</keyword>
<dbReference type="OrthoDB" id="10293689at2759"/>
<gene>
    <name evidence="2" type="ORF">TorRG33x02_258940</name>
</gene>
<protein>
    <submittedName>
        <fullName evidence="2">Uncharacterized protein</fullName>
    </submittedName>
</protein>
<sequence>MKSLISLAIESTAEQGLGLTMELMATSESDSISSKVHPNSIASLIPYLRATCSQTLTSPPPYKEIKCPANKNRNPMNPILHHHSQNLSPFLTTASVVPR</sequence>
<comment type="caution">
    <text evidence="2">The sequence shown here is derived from an EMBL/GenBank/DDBJ whole genome shotgun (WGS) entry which is preliminary data.</text>
</comment>
<dbReference type="InParanoid" id="A0A2P5D8S7"/>